<comment type="subcellular location">
    <subcellularLocation>
        <location evidence="1 8">Cytoplasm</location>
    </subcellularLocation>
</comment>
<keyword evidence="6 8" id="KW-0592">Phosphate transport</keyword>
<dbReference type="SUPFAM" id="SSF109755">
    <property type="entry name" value="PhoU-like"/>
    <property type="match status" value="1"/>
</dbReference>
<sequence length="237" mass="26641">MTEHIVSSFDTDLKELGRRVVEMGGQSERLVADSVQALVKRDSELAQKVIVLDGPVDLLQREIEEKAVLIIARRQPLAGDLREIVAAMRIANDLERIGDLAKNTAKRVLALTGEFHPQKLVRGVEHMSNIVLEQLKVVLDAYATRDQARALDVWQRDGEVDVLYTSLFRELLTYMMEDPRNISLCTHLLFCAKNIERIGDHATNVAETIHYLVTGQLLTEERPKQDTTSLTSVAFPA</sequence>
<dbReference type="Pfam" id="PF01895">
    <property type="entry name" value="PhoU"/>
    <property type="match status" value="2"/>
</dbReference>
<dbReference type="InterPro" id="IPR026022">
    <property type="entry name" value="PhoU_dom"/>
</dbReference>
<dbReference type="RefSeq" id="WP_131833553.1">
    <property type="nucleotide sequence ID" value="NZ_SMFY01000001.1"/>
</dbReference>
<organism evidence="10 11">
    <name type="scientific">Ancylobacter aquaticus</name>
    <dbReference type="NCBI Taxonomy" id="100"/>
    <lineage>
        <taxon>Bacteria</taxon>
        <taxon>Pseudomonadati</taxon>
        <taxon>Pseudomonadota</taxon>
        <taxon>Alphaproteobacteria</taxon>
        <taxon>Hyphomicrobiales</taxon>
        <taxon>Xanthobacteraceae</taxon>
        <taxon>Ancylobacter</taxon>
    </lineage>
</organism>
<dbReference type="GO" id="GO:0030643">
    <property type="term" value="P:intracellular phosphate ion homeostasis"/>
    <property type="evidence" value="ECO:0007669"/>
    <property type="project" value="InterPro"/>
</dbReference>
<proteinExistence type="inferred from homology"/>
<evidence type="ECO:0000256" key="6">
    <source>
        <dbReference type="ARBA" id="ARBA00022592"/>
    </source>
</evidence>
<protein>
    <recommendedName>
        <fullName evidence="8">Phosphate-specific transport system accessory protein PhoU</fullName>
    </recommendedName>
</protein>
<comment type="caution">
    <text evidence="10">The sequence shown here is derived from an EMBL/GenBank/DDBJ whole genome shotgun (WGS) entry which is preliminary data.</text>
</comment>
<dbReference type="Gene3D" id="1.20.58.220">
    <property type="entry name" value="Phosphate transport system protein phou homolog 2, domain 2"/>
    <property type="match status" value="1"/>
</dbReference>
<dbReference type="PIRSF" id="PIRSF003107">
    <property type="entry name" value="PhoU"/>
    <property type="match status" value="1"/>
</dbReference>
<keyword evidence="11" id="KW-1185">Reference proteome</keyword>
<comment type="similarity">
    <text evidence="2 8">Belongs to the PhoU family.</text>
</comment>
<evidence type="ECO:0000256" key="3">
    <source>
        <dbReference type="ARBA" id="ARBA00011738"/>
    </source>
</evidence>
<comment type="subunit">
    <text evidence="3 8">Homodimer.</text>
</comment>
<dbReference type="GO" id="GO:0006817">
    <property type="term" value="P:phosphate ion transport"/>
    <property type="evidence" value="ECO:0007669"/>
    <property type="project" value="UniProtKB-KW"/>
</dbReference>
<evidence type="ECO:0000313" key="10">
    <source>
        <dbReference type="EMBL" id="TCK30195.1"/>
    </source>
</evidence>
<dbReference type="FunFam" id="1.20.58.220:FF:000004">
    <property type="entry name" value="Phosphate-specific transport system accessory protein PhoU"/>
    <property type="match status" value="1"/>
</dbReference>
<evidence type="ECO:0000256" key="2">
    <source>
        <dbReference type="ARBA" id="ARBA00008107"/>
    </source>
</evidence>
<dbReference type="InterPro" id="IPR038078">
    <property type="entry name" value="PhoU-like_sf"/>
</dbReference>
<evidence type="ECO:0000259" key="9">
    <source>
        <dbReference type="Pfam" id="PF01895"/>
    </source>
</evidence>
<evidence type="ECO:0000256" key="4">
    <source>
        <dbReference type="ARBA" id="ARBA00022448"/>
    </source>
</evidence>
<feature type="domain" description="PhoU" evidence="9">
    <location>
        <begin position="21"/>
        <end position="108"/>
    </location>
</feature>
<dbReference type="GO" id="GO:0045936">
    <property type="term" value="P:negative regulation of phosphate metabolic process"/>
    <property type="evidence" value="ECO:0007669"/>
    <property type="project" value="InterPro"/>
</dbReference>
<dbReference type="Proteomes" id="UP000295030">
    <property type="component" value="Unassembled WGS sequence"/>
</dbReference>
<dbReference type="PANTHER" id="PTHR42930">
    <property type="entry name" value="PHOSPHATE-SPECIFIC TRANSPORT SYSTEM ACCESSORY PROTEIN PHOU"/>
    <property type="match status" value="1"/>
</dbReference>
<dbReference type="EMBL" id="SMFY01000001">
    <property type="protein sequence ID" value="TCK30195.1"/>
    <property type="molecule type" value="Genomic_DNA"/>
</dbReference>
<evidence type="ECO:0000256" key="8">
    <source>
        <dbReference type="PIRNR" id="PIRNR003107"/>
    </source>
</evidence>
<evidence type="ECO:0000256" key="7">
    <source>
        <dbReference type="ARBA" id="ARBA00056181"/>
    </source>
</evidence>
<accession>A0A4R1I8P9</accession>
<dbReference type="InterPro" id="IPR028366">
    <property type="entry name" value="PhoU"/>
</dbReference>
<evidence type="ECO:0000256" key="5">
    <source>
        <dbReference type="ARBA" id="ARBA00022490"/>
    </source>
</evidence>
<gene>
    <name evidence="10" type="ORF">EV667_0283</name>
</gene>
<name>A0A4R1I8P9_ANCAQ</name>
<keyword evidence="4 8" id="KW-0813">Transport</keyword>
<dbReference type="NCBIfam" id="TIGR02135">
    <property type="entry name" value="phoU_full"/>
    <property type="match status" value="1"/>
</dbReference>
<feature type="domain" description="PhoU" evidence="9">
    <location>
        <begin position="124"/>
        <end position="208"/>
    </location>
</feature>
<dbReference type="PANTHER" id="PTHR42930:SF3">
    <property type="entry name" value="PHOSPHATE-SPECIFIC TRANSPORT SYSTEM ACCESSORY PROTEIN PHOU"/>
    <property type="match status" value="1"/>
</dbReference>
<evidence type="ECO:0000313" key="11">
    <source>
        <dbReference type="Proteomes" id="UP000295030"/>
    </source>
</evidence>
<evidence type="ECO:0000256" key="1">
    <source>
        <dbReference type="ARBA" id="ARBA00004496"/>
    </source>
</evidence>
<dbReference type="OrthoDB" id="9814256at2"/>
<comment type="function">
    <text evidence="7 8">Plays a role in the regulation of phosphate uptake.</text>
</comment>
<dbReference type="GO" id="GO:0005737">
    <property type="term" value="C:cytoplasm"/>
    <property type="evidence" value="ECO:0007669"/>
    <property type="project" value="UniProtKB-SubCell"/>
</dbReference>
<reference evidence="10 11" key="1">
    <citation type="submission" date="2019-03" db="EMBL/GenBank/DDBJ databases">
        <title>Genomic Encyclopedia of Type Strains, Phase IV (KMG-IV): sequencing the most valuable type-strain genomes for metagenomic binning, comparative biology and taxonomic classification.</title>
        <authorList>
            <person name="Goeker M."/>
        </authorList>
    </citation>
    <scope>NUCLEOTIDE SEQUENCE [LARGE SCALE GENOMIC DNA]</scope>
    <source>
        <strain evidence="10 11">DSM 101</strain>
    </source>
</reference>
<dbReference type="AlphaFoldDB" id="A0A4R1I8P9"/>
<keyword evidence="5 8" id="KW-0963">Cytoplasm</keyword>